<evidence type="ECO:0000256" key="3">
    <source>
        <dbReference type="ARBA" id="ARBA00006113"/>
    </source>
</evidence>
<comment type="subunit">
    <text evidence="19">Component of the cbb3-type cytochrome c oxidase.</text>
</comment>
<keyword evidence="14 22" id="KW-1133">Transmembrane helix</keyword>
<feature type="binding site" description="axial binding residue" evidence="20">
    <location>
        <position position="146"/>
    </location>
    <ligand>
        <name>heme c</name>
        <dbReference type="ChEBI" id="CHEBI:61717"/>
        <label>1</label>
    </ligand>
    <ligandPart>
        <name>Fe</name>
        <dbReference type="ChEBI" id="CHEBI:18248"/>
    </ligandPart>
</feature>
<keyword evidence="13 19" id="KW-0249">Electron transport</keyword>
<dbReference type="InterPro" id="IPR036909">
    <property type="entry name" value="Cyt_c-like_dom_sf"/>
</dbReference>
<dbReference type="AlphaFoldDB" id="A0A2W5K2M3"/>
<evidence type="ECO:0000259" key="23">
    <source>
        <dbReference type="PROSITE" id="PS51007"/>
    </source>
</evidence>
<keyword evidence="12 19" id="KW-0375">Hydrogen ion transport</keyword>
<dbReference type="GO" id="GO:0009055">
    <property type="term" value="F:electron transfer activity"/>
    <property type="evidence" value="ECO:0007669"/>
    <property type="project" value="InterPro"/>
</dbReference>
<keyword evidence="5 19" id="KW-1003">Cell membrane</keyword>
<evidence type="ECO:0000256" key="18">
    <source>
        <dbReference type="ARBA" id="ARBA00023136"/>
    </source>
</evidence>
<evidence type="ECO:0000256" key="22">
    <source>
        <dbReference type="SAM" id="Phobius"/>
    </source>
</evidence>
<dbReference type="PROSITE" id="PS51007">
    <property type="entry name" value="CYTC"/>
    <property type="match status" value="2"/>
</dbReference>
<dbReference type="GO" id="GO:1902600">
    <property type="term" value="P:proton transmembrane transport"/>
    <property type="evidence" value="ECO:0007669"/>
    <property type="project" value="UniProtKB-KW"/>
</dbReference>
<comment type="similarity">
    <text evidence="3 19">Belongs to the CcoP / FixP family.</text>
</comment>
<keyword evidence="18 19" id="KW-0472">Membrane</keyword>
<accession>A0A2W5K2M3</accession>
<gene>
    <name evidence="24" type="primary">ccoP</name>
    <name evidence="24" type="ORF">DI564_16285</name>
</gene>
<reference evidence="24 25" key="1">
    <citation type="submission" date="2017-08" db="EMBL/GenBank/DDBJ databases">
        <title>Infants hospitalized years apart are colonized by the same room-sourced microbial strains.</title>
        <authorList>
            <person name="Brooks B."/>
            <person name="Olm M.R."/>
            <person name="Firek B.A."/>
            <person name="Baker R."/>
            <person name="Thomas B.C."/>
            <person name="Morowitz M.J."/>
            <person name="Banfield J.F."/>
        </authorList>
    </citation>
    <scope>NUCLEOTIDE SEQUENCE [LARGE SCALE GENOMIC DNA]</scope>
    <source>
        <strain evidence="24">S2_005_003_R2_42</strain>
    </source>
</reference>
<dbReference type="UniPathway" id="UPA00705"/>
<evidence type="ECO:0000256" key="16">
    <source>
        <dbReference type="ARBA" id="ARBA00023004"/>
    </source>
</evidence>
<evidence type="ECO:0000256" key="17">
    <source>
        <dbReference type="ARBA" id="ARBA00023065"/>
    </source>
</evidence>
<name>A0A2W5K2M3_9GAMM</name>
<feature type="binding site" description="covalent" evidence="21">
    <location>
        <position position="145"/>
    </location>
    <ligand>
        <name>heme c</name>
        <dbReference type="ChEBI" id="CHEBI:61717"/>
        <label>1</label>
    </ligand>
</feature>
<feature type="transmembrane region" description="Helical" evidence="22">
    <location>
        <begin position="61"/>
        <end position="80"/>
    </location>
</feature>
<feature type="binding site" description="covalent" evidence="21">
    <location>
        <position position="231"/>
    </location>
    <ligand>
        <name>heme c</name>
        <dbReference type="ChEBI" id="CHEBI:61717"/>
        <label>2</label>
    </ligand>
</feature>
<evidence type="ECO:0000256" key="9">
    <source>
        <dbReference type="ARBA" id="ARBA00022692"/>
    </source>
</evidence>
<keyword evidence="9 22" id="KW-0812">Transmembrane</keyword>
<dbReference type="Gene3D" id="6.10.280.130">
    <property type="match status" value="1"/>
</dbReference>
<comment type="pathway">
    <text evidence="2 19">Energy metabolism; oxidative phosphorylation.</text>
</comment>
<evidence type="ECO:0000256" key="20">
    <source>
        <dbReference type="PIRSR" id="PIRSR000006-1"/>
    </source>
</evidence>
<keyword evidence="16 19" id="KW-0408">Iron</keyword>
<dbReference type="NCBIfam" id="TIGR00782">
    <property type="entry name" value="ccoP"/>
    <property type="match status" value="1"/>
</dbReference>
<keyword evidence="17 19" id="KW-0406">Ion transport</keyword>
<keyword evidence="10 19" id="KW-0479">Metal-binding</keyword>
<evidence type="ECO:0000256" key="11">
    <source>
        <dbReference type="ARBA" id="ARBA00022737"/>
    </source>
</evidence>
<keyword evidence="7 19" id="KW-0349">Heme</keyword>
<dbReference type="GO" id="GO:0006119">
    <property type="term" value="P:oxidative phosphorylation"/>
    <property type="evidence" value="ECO:0007669"/>
    <property type="project" value="UniProtKB-UniPathway"/>
</dbReference>
<feature type="binding site" description="covalent" evidence="21">
    <location>
        <position position="142"/>
    </location>
    <ligand>
        <name>heme c</name>
        <dbReference type="ChEBI" id="CHEBI:61717"/>
        <label>1</label>
    </ligand>
</feature>
<evidence type="ECO:0000313" key="24">
    <source>
        <dbReference type="EMBL" id="PZQ10219.1"/>
    </source>
</evidence>
<comment type="caution">
    <text evidence="24">The sequence shown here is derived from an EMBL/GenBank/DDBJ whole genome shotgun (WGS) entry which is preliminary data.</text>
</comment>
<sequence>MSGGWSLYVIALTVLNIVGLVWLLLATARGGAPATPEQPVETMGHVWDGDIAELNNPLPRWWLWLFVLSVVFSIGYLVFYPGLGNFAGRLGWTSGGEVERTLAATNAKLESLYAGFRDRPLAELARDPAATKVGRNVFANQCAACHGSDARGAKGYPNLVDADWLYGGDPDTVLASVLHGRHGIMPPLAATLPGDGVDEVAHYVLSLSGQDHDQRLAALGKPKFETICAACHGVAGTGNTALGAPNLTDDVWLHGGGDLAAIREAIVYGRSGTMPAWEPLIGTDRARLAAAWVLSQAAQNAAAASAEEPAQKPGTAP</sequence>
<dbReference type="PIRSF" id="PIRSF000006">
    <property type="entry name" value="Cbb3-Cox_fixP"/>
    <property type="match status" value="1"/>
</dbReference>
<dbReference type="EMBL" id="QFPO01000021">
    <property type="protein sequence ID" value="PZQ10219.1"/>
    <property type="molecule type" value="Genomic_DNA"/>
</dbReference>
<evidence type="ECO:0000256" key="7">
    <source>
        <dbReference type="ARBA" id="ARBA00022617"/>
    </source>
</evidence>
<evidence type="ECO:0000256" key="14">
    <source>
        <dbReference type="ARBA" id="ARBA00022989"/>
    </source>
</evidence>
<evidence type="ECO:0000256" key="6">
    <source>
        <dbReference type="ARBA" id="ARBA00022519"/>
    </source>
</evidence>
<evidence type="ECO:0000256" key="21">
    <source>
        <dbReference type="PIRSR" id="PIRSR000006-2"/>
    </source>
</evidence>
<dbReference type="Proteomes" id="UP000249046">
    <property type="component" value="Unassembled WGS sequence"/>
</dbReference>
<dbReference type="InterPro" id="IPR004678">
    <property type="entry name" value="Cyt_c_oxidase_cbb3_su3"/>
</dbReference>
<protein>
    <recommendedName>
        <fullName evidence="19">Cbb3-type cytochrome c oxidase subunit</fullName>
    </recommendedName>
</protein>
<feature type="binding site" description="covalent" evidence="21">
    <location>
        <position position="228"/>
    </location>
    <ligand>
        <name>heme c</name>
        <dbReference type="ChEBI" id="CHEBI:61717"/>
        <label>2</label>
    </ligand>
</feature>
<evidence type="ECO:0000256" key="12">
    <source>
        <dbReference type="ARBA" id="ARBA00022781"/>
    </source>
</evidence>
<dbReference type="PANTHER" id="PTHR33751:SF1">
    <property type="entry name" value="CBB3-TYPE CYTOCHROME C OXIDASE SUBUNIT FIXP"/>
    <property type="match status" value="1"/>
</dbReference>
<dbReference type="GO" id="GO:0005886">
    <property type="term" value="C:plasma membrane"/>
    <property type="evidence" value="ECO:0007669"/>
    <property type="project" value="UniProtKB-SubCell"/>
</dbReference>
<comment type="function">
    <text evidence="19">C-type cytochrome. Part of the cbb3-type cytochrome c oxidase complex.</text>
</comment>
<keyword evidence="8 19" id="KW-0679">Respiratory chain</keyword>
<feature type="binding site" description="axial binding residue" evidence="20">
    <location>
        <position position="232"/>
    </location>
    <ligand>
        <name>heme c</name>
        <dbReference type="ChEBI" id="CHEBI:61717"/>
        <label>2</label>
    </ligand>
    <ligandPart>
        <name>Fe</name>
        <dbReference type="ChEBI" id="CHEBI:18248"/>
    </ligandPart>
</feature>
<evidence type="ECO:0000256" key="2">
    <source>
        <dbReference type="ARBA" id="ARBA00004673"/>
    </source>
</evidence>
<dbReference type="GO" id="GO:0020037">
    <property type="term" value="F:heme binding"/>
    <property type="evidence" value="ECO:0007669"/>
    <property type="project" value="InterPro"/>
</dbReference>
<comment type="subcellular location">
    <subcellularLocation>
        <location evidence="1 19">Cell inner membrane</location>
    </subcellularLocation>
</comment>
<keyword evidence="6 19" id="KW-0997">Cell inner membrane</keyword>
<feature type="transmembrane region" description="Helical" evidence="22">
    <location>
        <begin position="7"/>
        <end position="25"/>
    </location>
</feature>
<keyword evidence="4 19" id="KW-0813">Transport</keyword>
<evidence type="ECO:0000313" key="25">
    <source>
        <dbReference type="Proteomes" id="UP000249046"/>
    </source>
</evidence>
<evidence type="ECO:0000256" key="1">
    <source>
        <dbReference type="ARBA" id="ARBA00004533"/>
    </source>
</evidence>
<dbReference type="Gene3D" id="1.10.760.10">
    <property type="entry name" value="Cytochrome c-like domain"/>
    <property type="match status" value="2"/>
</dbReference>
<feature type="binding site" description="axial binding residue" evidence="20">
    <location>
        <position position="185"/>
    </location>
    <ligand>
        <name>heme c</name>
        <dbReference type="ChEBI" id="CHEBI:61717"/>
        <label>2</label>
    </ligand>
    <ligandPart>
        <name>Fe</name>
        <dbReference type="ChEBI" id="CHEBI:18248"/>
    </ligandPart>
</feature>
<evidence type="ECO:0000256" key="19">
    <source>
        <dbReference type="PIRNR" id="PIRNR000006"/>
    </source>
</evidence>
<dbReference type="SUPFAM" id="SSF46626">
    <property type="entry name" value="Cytochrome c"/>
    <property type="match status" value="2"/>
</dbReference>
<dbReference type="Pfam" id="PF13442">
    <property type="entry name" value="Cytochrome_CBB3"/>
    <property type="match status" value="2"/>
</dbReference>
<feature type="domain" description="Cytochrome c" evidence="23">
    <location>
        <begin position="129"/>
        <end position="208"/>
    </location>
</feature>
<keyword evidence="11" id="KW-0677">Repeat</keyword>
<evidence type="ECO:0000256" key="13">
    <source>
        <dbReference type="ARBA" id="ARBA00022982"/>
    </source>
</evidence>
<dbReference type="GO" id="GO:0016491">
    <property type="term" value="F:oxidoreductase activity"/>
    <property type="evidence" value="ECO:0007669"/>
    <property type="project" value="UniProtKB-KW"/>
</dbReference>
<organism evidence="24 25">
    <name type="scientific">Rhodanobacter denitrificans</name>
    <dbReference type="NCBI Taxonomy" id="666685"/>
    <lineage>
        <taxon>Bacteria</taxon>
        <taxon>Pseudomonadati</taxon>
        <taxon>Pseudomonadota</taxon>
        <taxon>Gammaproteobacteria</taxon>
        <taxon>Lysobacterales</taxon>
        <taxon>Rhodanobacteraceae</taxon>
        <taxon>Rhodanobacter</taxon>
    </lineage>
</organism>
<dbReference type="PANTHER" id="PTHR33751">
    <property type="entry name" value="CBB3-TYPE CYTOCHROME C OXIDASE SUBUNIT FIXP"/>
    <property type="match status" value="1"/>
</dbReference>
<evidence type="ECO:0000256" key="4">
    <source>
        <dbReference type="ARBA" id="ARBA00022448"/>
    </source>
</evidence>
<evidence type="ECO:0000256" key="5">
    <source>
        <dbReference type="ARBA" id="ARBA00022475"/>
    </source>
</evidence>
<proteinExistence type="inferred from homology"/>
<dbReference type="InterPro" id="IPR032858">
    <property type="entry name" value="CcoP_N"/>
</dbReference>
<dbReference type="InterPro" id="IPR050597">
    <property type="entry name" value="Cytochrome_c_Oxidase_Subunit"/>
</dbReference>
<keyword evidence="15 19" id="KW-0560">Oxidoreductase</keyword>
<feature type="domain" description="Cytochrome c" evidence="23">
    <location>
        <begin position="215"/>
        <end position="297"/>
    </location>
</feature>
<evidence type="ECO:0000256" key="8">
    <source>
        <dbReference type="ARBA" id="ARBA00022660"/>
    </source>
</evidence>
<dbReference type="InterPro" id="IPR009056">
    <property type="entry name" value="Cyt_c-like_dom"/>
</dbReference>
<comment type="cofactor">
    <cofactor evidence="19 21">
        <name>heme c</name>
        <dbReference type="ChEBI" id="CHEBI:61717"/>
    </cofactor>
    <text evidence="19 21">Binds 2 heme C groups per subunit.</text>
</comment>
<dbReference type="Pfam" id="PF14715">
    <property type="entry name" value="FixP_N"/>
    <property type="match status" value="1"/>
</dbReference>
<evidence type="ECO:0000256" key="15">
    <source>
        <dbReference type="ARBA" id="ARBA00023002"/>
    </source>
</evidence>
<evidence type="ECO:0000256" key="10">
    <source>
        <dbReference type="ARBA" id="ARBA00022723"/>
    </source>
</evidence>
<feature type="binding site" description="axial binding residue" evidence="20">
    <location>
        <position position="274"/>
    </location>
    <ligand>
        <name>heme c</name>
        <dbReference type="ChEBI" id="CHEBI:61717"/>
        <label>1</label>
    </ligand>
    <ligandPart>
        <name>Fe</name>
        <dbReference type="ChEBI" id="CHEBI:18248"/>
    </ligandPart>
</feature>
<dbReference type="InterPro" id="IPR038414">
    <property type="entry name" value="CcoP_N_sf"/>
</dbReference>
<dbReference type="GO" id="GO:0046872">
    <property type="term" value="F:metal ion binding"/>
    <property type="evidence" value="ECO:0007669"/>
    <property type="project" value="UniProtKB-KW"/>
</dbReference>